<reference evidence="1 4" key="3">
    <citation type="journal article" date="2022" name="G3 (Bethesda)">
        <title>Whole-genome sequence and methylome profiling of the almond [Prunus dulcis (Mill.) D.A. Webb] cultivar 'Nonpareil'.</title>
        <authorList>
            <person name="D'Amico-Willman K.M."/>
            <person name="Ouma W.Z."/>
            <person name="Meulia T."/>
            <person name="Sideli G.M."/>
            <person name="Gradziel T.M."/>
            <person name="Fresnedo-Ramirez J."/>
        </authorList>
    </citation>
    <scope>NUCLEOTIDE SEQUENCE [LARGE SCALE GENOMIC DNA]</scope>
    <source>
        <strain evidence="1">Clone GOH B32 T37-40</strain>
    </source>
</reference>
<sequence length="89" mass="9894">MKGVPLAYMESCNGKLIGDILGRFLETDLGEKCSLGESAINQGDFKPFGPWLRAEVKEWLDGPEMEPRRSLRPRWVMKAPSTDELGLAG</sequence>
<name>A0A5E4F1Y0_PRUDU</name>
<dbReference type="Proteomes" id="UP000327085">
    <property type="component" value="Chromosome 6"/>
</dbReference>
<dbReference type="AlphaFoldDB" id="A0A5E4F1Y0"/>
<dbReference type="EMBL" id="JAJFAZ020000006">
    <property type="protein sequence ID" value="KAI5324875.1"/>
    <property type="molecule type" value="Genomic_DNA"/>
</dbReference>
<dbReference type="Gramene" id="VVA21069">
    <property type="protein sequence ID" value="VVA21069"/>
    <property type="gene ID" value="Prudul26B025424"/>
</dbReference>
<accession>A0A5E4F1Y0</accession>
<reference evidence="2" key="1">
    <citation type="submission" date="2019-07" db="EMBL/GenBank/DDBJ databases">
        <authorList>
            <person name="Alioto T."/>
            <person name="Alioto T."/>
            <person name="Gomez Garrido J."/>
        </authorList>
    </citation>
    <scope>NUCLEOTIDE SEQUENCE</scope>
</reference>
<dbReference type="EMBL" id="CABIKO010000049">
    <property type="protein sequence ID" value="VVA21069.1"/>
    <property type="molecule type" value="Genomic_DNA"/>
</dbReference>
<organism evidence="2 3">
    <name type="scientific">Prunus dulcis</name>
    <name type="common">Almond</name>
    <name type="synonym">Amygdalus dulcis</name>
    <dbReference type="NCBI Taxonomy" id="3755"/>
    <lineage>
        <taxon>Eukaryota</taxon>
        <taxon>Viridiplantae</taxon>
        <taxon>Streptophyta</taxon>
        <taxon>Embryophyta</taxon>
        <taxon>Tracheophyta</taxon>
        <taxon>Spermatophyta</taxon>
        <taxon>Magnoliopsida</taxon>
        <taxon>eudicotyledons</taxon>
        <taxon>Gunneridae</taxon>
        <taxon>Pentapetalae</taxon>
        <taxon>rosids</taxon>
        <taxon>fabids</taxon>
        <taxon>Rosales</taxon>
        <taxon>Rosaceae</taxon>
        <taxon>Amygdaloideae</taxon>
        <taxon>Amygdaleae</taxon>
        <taxon>Prunus</taxon>
    </lineage>
</organism>
<evidence type="ECO:0000313" key="2">
    <source>
        <dbReference type="EMBL" id="VVA21069.1"/>
    </source>
</evidence>
<evidence type="ECO:0000313" key="3">
    <source>
        <dbReference type="Proteomes" id="UP000327085"/>
    </source>
</evidence>
<protein>
    <submittedName>
        <fullName evidence="2">Uncharacterized protein</fullName>
    </submittedName>
</protein>
<evidence type="ECO:0000313" key="1">
    <source>
        <dbReference type="EMBL" id="KAI5324875.1"/>
    </source>
</evidence>
<proteinExistence type="predicted"/>
<evidence type="ECO:0000313" key="4">
    <source>
        <dbReference type="Proteomes" id="UP001054821"/>
    </source>
</evidence>
<dbReference type="InParanoid" id="A0A5E4F1Y0"/>
<reference evidence="3" key="2">
    <citation type="journal article" date="2020" name="Plant J.">
        <title>Transposons played a major role in the diversification between the closely related almond and peach genomes: results from the almond genome sequence.</title>
        <authorList>
            <person name="Alioto T."/>
            <person name="Alexiou K.G."/>
            <person name="Bardil A."/>
            <person name="Barteri F."/>
            <person name="Castanera R."/>
            <person name="Cruz F."/>
            <person name="Dhingra A."/>
            <person name="Duval H."/>
            <person name="Fernandez I Marti A."/>
            <person name="Frias L."/>
            <person name="Galan B."/>
            <person name="Garcia J.L."/>
            <person name="Howad W."/>
            <person name="Gomez-Garrido J."/>
            <person name="Gut M."/>
            <person name="Julca I."/>
            <person name="Morata J."/>
            <person name="Puigdomenech P."/>
            <person name="Ribeca P."/>
            <person name="Rubio Cabetas M.J."/>
            <person name="Vlasova A."/>
            <person name="Wirthensohn M."/>
            <person name="Garcia-Mas J."/>
            <person name="Gabaldon T."/>
            <person name="Casacuberta J.M."/>
            <person name="Arus P."/>
        </authorList>
    </citation>
    <scope>NUCLEOTIDE SEQUENCE [LARGE SCALE GENOMIC DNA]</scope>
    <source>
        <strain evidence="3">cv. Texas</strain>
    </source>
</reference>
<dbReference type="Proteomes" id="UP001054821">
    <property type="component" value="Chromosome 6"/>
</dbReference>
<gene>
    <name evidence="2" type="ORF">ALMOND_2B025424</name>
    <name evidence="1" type="ORF">L3X38_033948</name>
</gene>
<keyword evidence="4" id="KW-1185">Reference proteome</keyword>